<evidence type="ECO:0000256" key="1">
    <source>
        <dbReference type="ARBA" id="ARBA00022723"/>
    </source>
</evidence>
<evidence type="ECO:0000256" key="2">
    <source>
        <dbReference type="SAM" id="MobiDB-lite"/>
    </source>
</evidence>
<dbReference type="Proteomes" id="UP001480955">
    <property type="component" value="Unassembled WGS sequence"/>
</dbReference>
<dbReference type="Gene3D" id="2.60.120.10">
    <property type="entry name" value="Jelly Rolls"/>
    <property type="match status" value="2"/>
</dbReference>
<keyword evidence="1" id="KW-0479">Metal-binding</keyword>
<dbReference type="CDD" id="cd20305">
    <property type="entry name" value="cupin_OxDC_C"/>
    <property type="match status" value="1"/>
</dbReference>
<dbReference type="PANTHER" id="PTHR35848">
    <property type="entry name" value="OXALATE-BINDING PROTEIN"/>
    <property type="match status" value="1"/>
</dbReference>
<dbReference type="InterPro" id="IPR014710">
    <property type="entry name" value="RmlC-like_jellyroll"/>
</dbReference>
<organism evidence="4 5">
    <name type="scientific">Methylorubrum podarium</name>
    <dbReference type="NCBI Taxonomy" id="200476"/>
    <lineage>
        <taxon>Bacteria</taxon>
        <taxon>Pseudomonadati</taxon>
        <taxon>Pseudomonadota</taxon>
        <taxon>Alphaproteobacteria</taxon>
        <taxon>Hyphomicrobiales</taxon>
        <taxon>Methylobacteriaceae</taxon>
        <taxon>Methylorubrum</taxon>
    </lineage>
</organism>
<dbReference type="EMBL" id="JBELQE010000084">
    <property type="protein sequence ID" value="MER2251281.1"/>
    <property type="molecule type" value="Genomic_DNA"/>
</dbReference>
<proteinExistence type="predicted"/>
<sequence>MNVFSRRGLIAAAGGVALGAGPGRSAEGPSPNRGGKGADILGPRNAPREAQDPFTLAPPKTDHGTMPNLKWSFADSHMRLEEGGWARQTTTRELPVSKAMAGVNMRLKANVVREMHWHKEAEWAYMIKGRARITAIDGDGRTFADDVGEGDLWYFPSGIPHSIQGLDGPEDGCEFLLVFDDGGFSEDSTFLITDWLAHTPRDVLAKNFGLSESAFDAIPEKELYIFPGPKPGALAQDQLGDAGPAPKRFSHRMLEQEPIRSKGGSVRITDSSVFPASTTIAAALVELEPGAMRELHWHPNGDEWQYYLSGRGRMTVFGSESKARSFDYQAGDVGYVPFAMGHYIENTGDTPLTFLEMFRSPRYVDVSLRQWMALTPHALVQAHTKLDRAAIDALPQTKSFVVPG</sequence>
<name>A0ABV1QPD6_9HYPH</name>
<feature type="domain" description="Cupin type-1" evidence="3">
    <location>
        <begin position="251"/>
        <end position="392"/>
    </location>
</feature>
<gene>
    <name evidence="4" type="ORF">ABS772_15290</name>
</gene>
<dbReference type="InterPro" id="IPR051610">
    <property type="entry name" value="GPI/OXD"/>
</dbReference>
<dbReference type="SMART" id="SM00835">
    <property type="entry name" value="Cupin_1"/>
    <property type="match status" value="2"/>
</dbReference>
<dbReference type="RefSeq" id="WP_350395806.1">
    <property type="nucleotide sequence ID" value="NZ_JBELQE010000084.1"/>
</dbReference>
<dbReference type="InterPro" id="IPR006045">
    <property type="entry name" value="Cupin_1"/>
</dbReference>
<evidence type="ECO:0000313" key="4">
    <source>
        <dbReference type="EMBL" id="MER2251281.1"/>
    </source>
</evidence>
<protein>
    <submittedName>
        <fullName evidence="4">Oxalate decarboxylase family bicupin</fullName>
    </submittedName>
</protein>
<keyword evidence="5" id="KW-1185">Reference proteome</keyword>
<comment type="caution">
    <text evidence="4">The sequence shown here is derived from an EMBL/GenBank/DDBJ whole genome shotgun (WGS) entry which is preliminary data.</text>
</comment>
<dbReference type="CDD" id="cd20304">
    <property type="entry name" value="cupin_OxDC_N"/>
    <property type="match status" value="1"/>
</dbReference>
<feature type="domain" description="Cupin type-1" evidence="3">
    <location>
        <begin position="72"/>
        <end position="216"/>
    </location>
</feature>
<evidence type="ECO:0000313" key="5">
    <source>
        <dbReference type="Proteomes" id="UP001480955"/>
    </source>
</evidence>
<evidence type="ECO:0000259" key="3">
    <source>
        <dbReference type="SMART" id="SM00835"/>
    </source>
</evidence>
<dbReference type="PANTHER" id="PTHR35848:SF9">
    <property type="entry name" value="SLL1358 PROTEIN"/>
    <property type="match status" value="1"/>
</dbReference>
<dbReference type="SUPFAM" id="SSF51182">
    <property type="entry name" value="RmlC-like cupins"/>
    <property type="match status" value="1"/>
</dbReference>
<dbReference type="Pfam" id="PF00190">
    <property type="entry name" value="Cupin_1"/>
    <property type="match status" value="2"/>
</dbReference>
<accession>A0ABV1QPD6</accession>
<dbReference type="InterPro" id="IPR017774">
    <property type="entry name" value="Bicupin_oxalate_deCO2ase/Oxase"/>
</dbReference>
<dbReference type="NCBIfam" id="TIGR03404">
    <property type="entry name" value="bicupin_oxalic"/>
    <property type="match status" value="1"/>
</dbReference>
<dbReference type="InterPro" id="IPR011051">
    <property type="entry name" value="RmlC_Cupin_sf"/>
</dbReference>
<reference evidence="4 5" key="1">
    <citation type="submission" date="2024-06" db="EMBL/GenBank/DDBJ databases">
        <authorList>
            <person name="Campbell A.G."/>
        </authorList>
    </citation>
    <scope>NUCLEOTIDE SEQUENCE [LARGE SCALE GENOMIC DNA]</scope>
    <source>
        <strain evidence="4 5">EM12</strain>
    </source>
</reference>
<feature type="region of interest" description="Disordered" evidence="2">
    <location>
        <begin position="16"/>
        <end position="68"/>
    </location>
</feature>